<evidence type="ECO:0000256" key="1">
    <source>
        <dbReference type="SAM" id="Coils"/>
    </source>
</evidence>
<dbReference type="Proteomes" id="UP000566819">
    <property type="component" value="Unassembled WGS sequence"/>
</dbReference>
<feature type="compositionally biased region" description="Basic and acidic residues" evidence="2">
    <location>
        <begin position="571"/>
        <end position="585"/>
    </location>
</feature>
<dbReference type="AlphaFoldDB" id="A0A8H4RXQ9"/>
<dbReference type="InterPro" id="IPR010770">
    <property type="entry name" value="Ecd"/>
</dbReference>
<dbReference type="Pfam" id="PF07093">
    <property type="entry name" value="SGT1"/>
    <property type="match status" value="2"/>
</dbReference>
<sequence>MAVPNVDFEGFGNGFDGFPKRLPDDCVEYSLFVIDAEIKSQKQLLARLEAVRKEAAKLVDGLLREYIWQRDGFKVEIESAKGLLYLHGLTNYGDSVEDEWLIVYILKELSNRFSDLWIKVVDTDGEFLLIEAANALPRWLNPEISDNRVWIHNNTLRIIPLQAASPSSTSSKTSPISRALSLEEAHKTISANPRALIHSPLIEAEAFYRLRNYPAQVAASLHYALATVPRKLAYILHDRPASIAPATEAFYLRDPIALKPLQSDSLNLLFPPKDLITVSVRFTRVLYAQLKSQKFSSPFAWKEKLAQTENSDSSNKSQERTHTQLEMGMKVTSGFEMLLADPKNGDNRLVREIKILLDGLEHSEESLPGDDEILKWKGVAREDDEKWLDINFEDFERELDGKRKEKKAGIPGAFGPEAPTGFGDAKTQADLKKIVERFEAFLNDDEAGVDGAEMDDMDFDDDEGDSEEDSEDEDKDVSFDEKEFAKMMREMMGMPTEEEDEIDHIAKGGGAVKSGIDRRIEEIDSDDAEGDEDDEDDASQIQKVMQRMEAELKEAGALNLDPVGSGNPAVLKDKAQSTSKSKEKEDWENESDEEEVNIDFNLAKNLLESFKSQAGMPGPGGNLMGMMGIQLPRDEDEGTTSSKRS</sequence>
<dbReference type="PANTHER" id="PTHR13060:SF0">
    <property type="entry name" value="PROTEIN ECDYSONELESS HOMOLOG"/>
    <property type="match status" value="1"/>
</dbReference>
<keyword evidence="1" id="KW-0175">Coiled coil</keyword>
<dbReference type="OrthoDB" id="27237at2759"/>
<accession>A0A8H4RXQ9</accession>
<reference evidence="3 4" key="1">
    <citation type="submission" date="2020-03" db="EMBL/GenBank/DDBJ databases">
        <title>Draft Genome Sequence of Cudoniella acicularis.</title>
        <authorList>
            <person name="Buettner E."/>
            <person name="Kellner H."/>
        </authorList>
    </citation>
    <scope>NUCLEOTIDE SEQUENCE [LARGE SCALE GENOMIC DNA]</scope>
    <source>
        <strain evidence="3 4">DSM 108380</strain>
    </source>
</reference>
<feature type="region of interest" description="Disordered" evidence="2">
    <location>
        <begin position="611"/>
        <end position="645"/>
    </location>
</feature>
<feature type="compositionally biased region" description="Acidic residues" evidence="2">
    <location>
        <begin position="444"/>
        <end position="475"/>
    </location>
</feature>
<feature type="region of interest" description="Disordered" evidence="2">
    <location>
        <begin position="444"/>
        <end position="481"/>
    </location>
</feature>
<feature type="compositionally biased region" description="Acidic residues" evidence="2">
    <location>
        <begin position="586"/>
        <end position="595"/>
    </location>
</feature>
<protein>
    <submittedName>
        <fullName evidence="3">Uncharacterized protein</fullName>
    </submittedName>
</protein>
<proteinExistence type="predicted"/>
<organism evidence="3 4">
    <name type="scientific">Cudoniella acicularis</name>
    <dbReference type="NCBI Taxonomy" id="354080"/>
    <lineage>
        <taxon>Eukaryota</taxon>
        <taxon>Fungi</taxon>
        <taxon>Dikarya</taxon>
        <taxon>Ascomycota</taxon>
        <taxon>Pezizomycotina</taxon>
        <taxon>Leotiomycetes</taxon>
        <taxon>Helotiales</taxon>
        <taxon>Tricladiaceae</taxon>
        <taxon>Cudoniella</taxon>
    </lineage>
</organism>
<name>A0A8H4RXQ9_9HELO</name>
<gene>
    <name evidence="3" type="ORF">G7Y89_g157</name>
</gene>
<feature type="coiled-coil region" evidence="1">
    <location>
        <begin position="38"/>
        <end position="65"/>
    </location>
</feature>
<dbReference type="EMBL" id="JAAMPI010000005">
    <property type="protein sequence ID" value="KAF4637939.1"/>
    <property type="molecule type" value="Genomic_DNA"/>
</dbReference>
<keyword evidence="4" id="KW-1185">Reference proteome</keyword>
<feature type="region of interest" description="Disordered" evidence="2">
    <location>
        <begin position="401"/>
        <end position="424"/>
    </location>
</feature>
<evidence type="ECO:0000313" key="3">
    <source>
        <dbReference type="EMBL" id="KAF4637939.1"/>
    </source>
</evidence>
<feature type="region of interest" description="Disordered" evidence="2">
    <location>
        <begin position="507"/>
        <end position="595"/>
    </location>
</feature>
<dbReference type="GO" id="GO:0005634">
    <property type="term" value="C:nucleus"/>
    <property type="evidence" value="ECO:0007669"/>
    <property type="project" value="TreeGrafter"/>
</dbReference>
<dbReference type="PANTHER" id="PTHR13060">
    <property type="entry name" value="SGT1 PROTEIN HSGT1 SUPPRESSOR OF GCR2"/>
    <property type="match status" value="1"/>
</dbReference>
<feature type="compositionally biased region" description="Acidic residues" evidence="2">
    <location>
        <begin position="523"/>
        <end position="538"/>
    </location>
</feature>
<evidence type="ECO:0000256" key="2">
    <source>
        <dbReference type="SAM" id="MobiDB-lite"/>
    </source>
</evidence>
<evidence type="ECO:0000313" key="4">
    <source>
        <dbReference type="Proteomes" id="UP000566819"/>
    </source>
</evidence>
<comment type="caution">
    <text evidence="3">The sequence shown here is derived from an EMBL/GenBank/DDBJ whole genome shotgun (WGS) entry which is preliminary data.</text>
</comment>